<dbReference type="Pfam" id="PF20152">
    <property type="entry name" value="DUF6534"/>
    <property type="match status" value="1"/>
</dbReference>
<dbReference type="PANTHER" id="PTHR40465:SF1">
    <property type="entry name" value="DUF6534 DOMAIN-CONTAINING PROTEIN"/>
    <property type="match status" value="1"/>
</dbReference>
<dbReference type="Proteomes" id="UP000567179">
    <property type="component" value="Unassembled WGS sequence"/>
</dbReference>
<dbReference type="PANTHER" id="PTHR40465">
    <property type="entry name" value="CHROMOSOME 1, WHOLE GENOME SHOTGUN SEQUENCE"/>
    <property type="match status" value="1"/>
</dbReference>
<dbReference type="EMBL" id="JAACJJ010000046">
    <property type="protein sequence ID" value="KAF5313933.1"/>
    <property type="molecule type" value="Genomic_DNA"/>
</dbReference>
<name>A0A8H5EVW7_9AGAR</name>
<keyword evidence="4" id="KW-1185">Reference proteome</keyword>
<accession>A0A8H5EVW7</accession>
<keyword evidence="1" id="KW-0472">Membrane</keyword>
<feature type="domain" description="DUF6534" evidence="2">
    <location>
        <begin position="181"/>
        <end position="269"/>
    </location>
</feature>
<dbReference type="OrthoDB" id="3270417at2759"/>
<keyword evidence="1" id="KW-1133">Transmembrane helix</keyword>
<dbReference type="InterPro" id="IPR045339">
    <property type="entry name" value="DUF6534"/>
</dbReference>
<proteinExistence type="predicted"/>
<comment type="caution">
    <text evidence="3">The sequence shown here is derived from an EMBL/GenBank/DDBJ whole genome shotgun (WGS) entry which is preliminary data.</text>
</comment>
<feature type="transmembrane region" description="Helical" evidence="1">
    <location>
        <begin position="12"/>
        <end position="37"/>
    </location>
</feature>
<reference evidence="3 4" key="1">
    <citation type="journal article" date="2020" name="ISME J.">
        <title>Uncovering the hidden diversity of litter-decomposition mechanisms in mushroom-forming fungi.</title>
        <authorList>
            <person name="Floudas D."/>
            <person name="Bentzer J."/>
            <person name="Ahren D."/>
            <person name="Johansson T."/>
            <person name="Persson P."/>
            <person name="Tunlid A."/>
        </authorList>
    </citation>
    <scope>NUCLEOTIDE SEQUENCE [LARGE SCALE GENOMIC DNA]</scope>
    <source>
        <strain evidence="3 4">CBS 101986</strain>
    </source>
</reference>
<keyword evidence="1" id="KW-0812">Transmembrane</keyword>
<feature type="transmembrane region" description="Helical" evidence="1">
    <location>
        <begin position="133"/>
        <end position="156"/>
    </location>
</feature>
<sequence>MDPANGDPPPLVGAPFIGFMVGCILFGCTLLQAYQYFMNYMHDTRNSIINTAALYRSLLFGDFLDALHLVFSAIMIYLSILDPLHHPAPNLVWTLKGMATSKGLLIVVVQSYYLRIIWTFAGNSSVNSTITSVIRAMCLLIFSYALAVLVAFLIYLEEIQSFSDFSNNFQRMIYIGFGSTAIIDTIIAVVLSHLLFKTSPPNHQRFKSRGVVRFLVLFFIGTGVLTAIAAIATIIVYVTKPSTVLYLAIEFSCPRLYANSILAMFNSKARLRKRMQATSELKISSMLLFGDSPDSSATEMSPVVEGARDAA</sequence>
<organism evidence="3 4">
    <name type="scientific">Psilocybe cf. subviscida</name>
    <dbReference type="NCBI Taxonomy" id="2480587"/>
    <lineage>
        <taxon>Eukaryota</taxon>
        <taxon>Fungi</taxon>
        <taxon>Dikarya</taxon>
        <taxon>Basidiomycota</taxon>
        <taxon>Agaricomycotina</taxon>
        <taxon>Agaricomycetes</taxon>
        <taxon>Agaricomycetidae</taxon>
        <taxon>Agaricales</taxon>
        <taxon>Agaricineae</taxon>
        <taxon>Strophariaceae</taxon>
        <taxon>Psilocybe</taxon>
    </lineage>
</organism>
<feature type="transmembrane region" description="Helical" evidence="1">
    <location>
        <begin position="216"/>
        <end position="238"/>
    </location>
</feature>
<evidence type="ECO:0000313" key="3">
    <source>
        <dbReference type="EMBL" id="KAF5313933.1"/>
    </source>
</evidence>
<feature type="transmembrane region" description="Helical" evidence="1">
    <location>
        <begin position="58"/>
        <end position="80"/>
    </location>
</feature>
<evidence type="ECO:0000313" key="4">
    <source>
        <dbReference type="Proteomes" id="UP000567179"/>
    </source>
</evidence>
<feature type="transmembrane region" description="Helical" evidence="1">
    <location>
        <begin position="100"/>
        <end position="121"/>
    </location>
</feature>
<feature type="transmembrane region" description="Helical" evidence="1">
    <location>
        <begin position="244"/>
        <end position="265"/>
    </location>
</feature>
<evidence type="ECO:0000259" key="2">
    <source>
        <dbReference type="Pfam" id="PF20152"/>
    </source>
</evidence>
<evidence type="ECO:0000256" key="1">
    <source>
        <dbReference type="SAM" id="Phobius"/>
    </source>
</evidence>
<dbReference type="AlphaFoldDB" id="A0A8H5EVW7"/>
<protein>
    <recommendedName>
        <fullName evidence="2">DUF6534 domain-containing protein</fullName>
    </recommendedName>
</protein>
<gene>
    <name evidence="3" type="ORF">D9619_013103</name>
</gene>
<feature type="transmembrane region" description="Helical" evidence="1">
    <location>
        <begin position="172"/>
        <end position="196"/>
    </location>
</feature>